<sequence>TKYIQCVLLVAYGVLAVLRFVVELLPVFPSSCGLTSGFDSVAVIICEIIVSPYKLATYSTSSLPYQCALAFIINSIKKAVRQLIDKKYNQIPCQR</sequence>
<evidence type="ECO:0000313" key="3">
    <source>
        <dbReference type="Proteomes" id="UP000410492"/>
    </source>
</evidence>
<name>A0A653DK11_CALMS</name>
<protein>
    <submittedName>
        <fullName evidence="2">Uncharacterized protein</fullName>
    </submittedName>
</protein>
<keyword evidence="3" id="KW-1185">Reference proteome</keyword>
<dbReference type="Proteomes" id="UP000410492">
    <property type="component" value="Unassembled WGS sequence"/>
</dbReference>
<keyword evidence="1" id="KW-0472">Membrane</keyword>
<dbReference type="EMBL" id="CAACVG010012579">
    <property type="protein sequence ID" value="VEN60523.1"/>
    <property type="molecule type" value="Genomic_DNA"/>
</dbReference>
<keyword evidence="1" id="KW-1133">Transmembrane helix</keyword>
<proteinExistence type="predicted"/>
<gene>
    <name evidence="2" type="ORF">CALMAC_LOCUS18191</name>
</gene>
<feature type="transmembrane region" description="Helical" evidence="1">
    <location>
        <begin position="7"/>
        <end position="28"/>
    </location>
</feature>
<feature type="non-terminal residue" evidence="2">
    <location>
        <position position="1"/>
    </location>
</feature>
<evidence type="ECO:0000313" key="2">
    <source>
        <dbReference type="EMBL" id="VEN60523.1"/>
    </source>
</evidence>
<reference evidence="2 3" key="1">
    <citation type="submission" date="2019-01" db="EMBL/GenBank/DDBJ databases">
        <authorList>
            <person name="Sayadi A."/>
        </authorList>
    </citation>
    <scope>NUCLEOTIDE SEQUENCE [LARGE SCALE GENOMIC DNA]</scope>
</reference>
<dbReference type="OrthoDB" id="10033535at2759"/>
<evidence type="ECO:0000256" key="1">
    <source>
        <dbReference type="SAM" id="Phobius"/>
    </source>
</evidence>
<organism evidence="2 3">
    <name type="scientific">Callosobruchus maculatus</name>
    <name type="common">Southern cowpea weevil</name>
    <name type="synonym">Pulse bruchid</name>
    <dbReference type="NCBI Taxonomy" id="64391"/>
    <lineage>
        <taxon>Eukaryota</taxon>
        <taxon>Metazoa</taxon>
        <taxon>Ecdysozoa</taxon>
        <taxon>Arthropoda</taxon>
        <taxon>Hexapoda</taxon>
        <taxon>Insecta</taxon>
        <taxon>Pterygota</taxon>
        <taxon>Neoptera</taxon>
        <taxon>Endopterygota</taxon>
        <taxon>Coleoptera</taxon>
        <taxon>Polyphaga</taxon>
        <taxon>Cucujiformia</taxon>
        <taxon>Chrysomeloidea</taxon>
        <taxon>Chrysomelidae</taxon>
        <taxon>Bruchinae</taxon>
        <taxon>Bruchini</taxon>
        <taxon>Callosobruchus</taxon>
    </lineage>
</organism>
<accession>A0A653DK11</accession>
<keyword evidence="1" id="KW-0812">Transmembrane</keyword>
<dbReference type="AlphaFoldDB" id="A0A653DK11"/>